<evidence type="ECO:0000256" key="3">
    <source>
        <dbReference type="ARBA" id="ARBA00008281"/>
    </source>
</evidence>
<evidence type="ECO:0000256" key="4">
    <source>
        <dbReference type="ARBA" id="ARBA00022475"/>
    </source>
</evidence>
<dbReference type="GO" id="GO:0009425">
    <property type="term" value="C:bacterial-type flagellum basal body"/>
    <property type="evidence" value="ECO:0007669"/>
    <property type="project" value="InterPro"/>
</dbReference>
<keyword evidence="12" id="KW-1185">Reference proteome</keyword>
<keyword evidence="8 10" id="KW-1133">Transmembrane helix</keyword>
<evidence type="ECO:0000313" key="12">
    <source>
        <dbReference type="Proteomes" id="UP000008495"/>
    </source>
</evidence>
<dbReference type="PANTHER" id="PTHR35091">
    <property type="entry name" value="FLAGELLAR PROTEIN FLIL"/>
    <property type="match status" value="1"/>
</dbReference>
<evidence type="ECO:0000256" key="9">
    <source>
        <dbReference type="ARBA" id="ARBA00023136"/>
    </source>
</evidence>
<dbReference type="eggNOG" id="COG1580">
    <property type="taxonomic scope" value="Bacteria"/>
</dbReference>
<dbReference type="Pfam" id="PF03748">
    <property type="entry name" value="FliL"/>
    <property type="match status" value="1"/>
</dbReference>
<dbReference type="InterPro" id="IPR005503">
    <property type="entry name" value="FliL"/>
</dbReference>
<reference evidence="11 12" key="1">
    <citation type="submission" date="2012-08" db="EMBL/GenBank/DDBJ databases">
        <title>Whole genome shotgun sequence of Austwickia chelonae NBRC 105200.</title>
        <authorList>
            <person name="Yoshida I."/>
            <person name="Hosoyama A."/>
            <person name="Tsuchikane K."/>
            <person name="Katsumata H."/>
            <person name="Ando Y."/>
            <person name="Ohji S."/>
            <person name="Hamada M."/>
            <person name="Tamura T."/>
            <person name="Yamazoe A."/>
            <person name="Yamazaki S."/>
            <person name="Fujita N."/>
        </authorList>
    </citation>
    <scope>NUCLEOTIDE SEQUENCE [LARGE SCALE GENOMIC DNA]</scope>
    <source>
        <strain evidence="11 12">NBRC 105200</strain>
    </source>
</reference>
<keyword evidence="4 10" id="KW-1003">Cell membrane</keyword>
<dbReference type="RefSeq" id="WP_006502519.1">
    <property type="nucleotide sequence ID" value="NZ_BAGZ01000008.1"/>
</dbReference>
<comment type="function">
    <text evidence="1 10">Controls the rotational direction of flagella during chemotaxis.</text>
</comment>
<accession>K6W7G1</accession>
<sequence>MSKDQDATPAEGGAAKGGGKKMIIVIAATALVVMVVAGLVFKMVLGPKEAPKDLSKEPGAVVALAEDMTLNLSDGKYLKMKLALQLSEEATQKAGGEKALKAFDGSKARDAAIGILGHYTMEQLLKPENKEKAQETLTKEVKERYEGKVIKVYFTDFVMQ</sequence>
<dbReference type="OrthoDB" id="3537056at2"/>
<dbReference type="AlphaFoldDB" id="K6W7G1"/>
<dbReference type="EMBL" id="BAGZ01000008">
    <property type="protein sequence ID" value="GAB77767.1"/>
    <property type="molecule type" value="Genomic_DNA"/>
</dbReference>
<evidence type="ECO:0000256" key="8">
    <source>
        <dbReference type="ARBA" id="ARBA00022989"/>
    </source>
</evidence>
<dbReference type="GO" id="GO:0071978">
    <property type="term" value="P:bacterial-type flagellum-dependent swarming motility"/>
    <property type="evidence" value="ECO:0007669"/>
    <property type="project" value="TreeGrafter"/>
</dbReference>
<comment type="similarity">
    <text evidence="3 10">Belongs to the FliL family.</text>
</comment>
<organism evidence="11 12">
    <name type="scientific">Austwickia chelonae NBRC 105200</name>
    <dbReference type="NCBI Taxonomy" id="1184607"/>
    <lineage>
        <taxon>Bacteria</taxon>
        <taxon>Bacillati</taxon>
        <taxon>Actinomycetota</taxon>
        <taxon>Actinomycetes</taxon>
        <taxon>Micrococcales</taxon>
        <taxon>Dermatophilaceae</taxon>
        <taxon>Austwickia</taxon>
    </lineage>
</organism>
<proteinExistence type="inferred from homology"/>
<evidence type="ECO:0000256" key="10">
    <source>
        <dbReference type="RuleBase" id="RU364125"/>
    </source>
</evidence>
<dbReference type="STRING" id="100225.SAMN05421595_0269"/>
<evidence type="ECO:0000256" key="1">
    <source>
        <dbReference type="ARBA" id="ARBA00002254"/>
    </source>
</evidence>
<protein>
    <recommendedName>
        <fullName evidence="10">Flagellar protein FliL</fullName>
    </recommendedName>
</protein>
<feature type="transmembrane region" description="Helical" evidence="10">
    <location>
        <begin position="22"/>
        <end position="45"/>
    </location>
</feature>
<keyword evidence="5 10" id="KW-0145">Chemotaxis</keyword>
<evidence type="ECO:0000256" key="7">
    <source>
        <dbReference type="ARBA" id="ARBA00022779"/>
    </source>
</evidence>
<name>K6W7G1_9MICO</name>
<dbReference type="Proteomes" id="UP000008495">
    <property type="component" value="Unassembled WGS sequence"/>
</dbReference>
<dbReference type="PANTHER" id="PTHR35091:SF2">
    <property type="entry name" value="FLAGELLAR PROTEIN FLIL"/>
    <property type="match status" value="1"/>
</dbReference>
<evidence type="ECO:0000256" key="2">
    <source>
        <dbReference type="ARBA" id="ARBA00004162"/>
    </source>
</evidence>
<comment type="caution">
    <text evidence="11">The sequence shown here is derived from an EMBL/GenBank/DDBJ whole genome shotgun (WGS) entry which is preliminary data.</text>
</comment>
<keyword evidence="6 10" id="KW-0812">Transmembrane</keyword>
<keyword evidence="7 10" id="KW-0283">Flagellar rotation</keyword>
<comment type="subcellular location">
    <subcellularLocation>
        <location evidence="2">Cell membrane</location>
        <topology evidence="2">Single-pass membrane protein</topology>
    </subcellularLocation>
</comment>
<evidence type="ECO:0000256" key="5">
    <source>
        <dbReference type="ARBA" id="ARBA00022500"/>
    </source>
</evidence>
<dbReference type="GO" id="GO:0006935">
    <property type="term" value="P:chemotaxis"/>
    <property type="evidence" value="ECO:0007669"/>
    <property type="project" value="UniProtKB-KW"/>
</dbReference>
<evidence type="ECO:0000256" key="6">
    <source>
        <dbReference type="ARBA" id="ARBA00022692"/>
    </source>
</evidence>
<dbReference type="GO" id="GO:0005886">
    <property type="term" value="C:plasma membrane"/>
    <property type="evidence" value="ECO:0007669"/>
    <property type="project" value="UniProtKB-SubCell"/>
</dbReference>
<keyword evidence="9 10" id="KW-0472">Membrane</keyword>
<evidence type="ECO:0000313" key="11">
    <source>
        <dbReference type="EMBL" id="GAB77767.1"/>
    </source>
</evidence>
<gene>
    <name evidence="11" type="ORF">AUCHE_08_00050</name>
</gene>